<dbReference type="GO" id="GO:0006351">
    <property type="term" value="P:DNA-templated transcription"/>
    <property type="evidence" value="ECO:0007669"/>
    <property type="project" value="TreeGrafter"/>
</dbReference>
<accession>A0A837G6I4</accession>
<comment type="caution">
    <text evidence="5">The sequence shown here is derived from an EMBL/GenBank/DDBJ whole genome shotgun (WGS) entry which is preliminary data.</text>
</comment>
<dbReference type="FunFam" id="1.10.10.10:FF:000001">
    <property type="entry name" value="LysR family transcriptional regulator"/>
    <property type="match status" value="1"/>
</dbReference>
<dbReference type="InterPro" id="IPR058163">
    <property type="entry name" value="LysR-type_TF_proteobact-type"/>
</dbReference>
<dbReference type="GO" id="GO:0043565">
    <property type="term" value="F:sequence-specific DNA binding"/>
    <property type="evidence" value="ECO:0007669"/>
    <property type="project" value="TreeGrafter"/>
</dbReference>
<evidence type="ECO:0000313" key="5">
    <source>
        <dbReference type="EMBL" id="KJY71502.1"/>
    </source>
</evidence>
<dbReference type="GO" id="GO:0003700">
    <property type="term" value="F:DNA-binding transcription factor activity"/>
    <property type="evidence" value="ECO:0007669"/>
    <property type="project" value="InterPro"/>
</dbReference>
<dbReference type="SUPFAM" id="SSF46785">
    <property type="entry name" value="Winged helix' DNA-binding domain"/>
    <property type="match status" value="1"/>
</dbReference>
<evidence type="ECO:0000256" key="3">
    <source>
        <dbReference type="ARBA" id="ARBA00023125"/>
    </source>
</evidence>
<comment type="similarity">
    <text evidence="1">Belongs to the LysR transcriptional regulatory family.</text>
</comment>
<dbReference type="EMBL" id="JXXR01000016">
    <property type="protein sequence ID" value="KJY71502.1"/>
    <property type="molecule type" value="Genomic_DNA"/>
</dbReference>
<keyword evidence="4" id="KW-0804">Transcription</keyword>
<organism evidence="5">
    <name type="scientific">Vibrio coralliilyticus</name>
    <dbReference type="NCBI Taxonomy" id="190893"/>
    <lineage>
        <taxon>Bacteria</taxon>
        <taxon>Pseudomonadati</taxon>
        <taxon>Pseudomonadota</taxon>
        <taxon>Gammaproteobacteria</taxon>
        <taxon>Vibrionales</taxon>
        <taxon>Vibrionaceae</taxon>
        <taxon>Vibrio</taxon>
    </lineage>
</organism>
<sequence length="291" mass="32717">MRLPSTKNLQAFLATAEYLNLTHAAESLNMTQGAVSRQIQSLESLMGVSLFYRRARGLALTPEGSMFIPLAQDIIKRLQRSVREVSESANRVKLLAPSCITTWLLARLANFQQANPEVNVELTSTTKHQFHPDFDSFDMVIVYGKPVRSKQVSQTLLFDEILAPVCSPQLWSQFVEPDESIHDNLVNRFTWLHANPEQSDWMLWCNSCDESTLKGKGNQTFATLDQAMNAAQQGFGMTVGDVTLAGQDIKSNRLLCPFDKRIRSGNSYFLLSANQEPNESVKALSDWLEQQ</sequence>
<evidence type="ECO:0000256" key="4">
    <source>
        <dbReference type="ARBA" id="ARBA00023163"/>
    </source>
</evidence>
<dbReference type="AlphaFoldDB" id="A0A837G6I4"/>
<gene>
    <name evidence="5" type="ORF">TW71_15980</name>
</gene>
<dbReference type="InterPro" id="IPR036390">
    <property type="entry name" value="WH_DNA-bd_sf"/>
</dbReference>
<keyword evidence="2" id="KW-0805">Transcription regulation</keyword>
<dbReference type="Gene3D" id="1.10.10.10">
    <property type="entry name" value="Winged helix-like DNA-binding domain superfamily/Winged helix DNA-binding domain"/>
    <property type="match status" value="1"/>
</dbReference>
<dbReference type="SUPFAM" id="SSF53850">
    <property type="entry name" value="Periplasmic binding protein-like II"/>
    <property type="match status" value="1"/>
</dbReference>
<protein>
    <submittedName>
        <fullName evidence="5">Transcriptional regulator</fullName>
    </submittedName>
</protein>
<dbReference type="InterPro" id="IPR005119">
    <property type="entry name" value="LysR_subst-bd"/>
</dbReference>
<dbReference type="InterPro" id="IPR036388">
    <property type="entry name" value="WH-like_DNA-bd_sf"/>
</dbReference>
<proteinExistence type="inferred from homology"/>
<dbReference type="Pfam" id="PF00126">
    <property type="entry name" value="HTH_1"/>
    <property type="match status" value="1"/>
</dbReference>
<name>A0A837G6I4_9VIBR</name>
<evidence type="ECO:0000256" key="2">
    <source>
        <dbReference type="ARBA" id="ARBA00023015"/>
    </source>
</evidence>
<reference evidence="5" key="1">
    <citation type="journal article" date="2015" name="BMC Genomics">
        <title>Genome mining reveals unlocked bioactive potential of marine Gram-negative bacteria.</title>
        <authorList>
            <person name="Machado H."/>
            <person name="Sonnenschein E.C."/>
            <person name="Melchiorsen J."/>
            <person name="Gram L."/>
        </authorList>
    </citation>
    <scope>NUCLEOTIDE SEQUENCE</scope>
    <source>
        <strain evidence="5">S2052</strain>
    </source>
</reference>
<dbReference type="Pfam" id="PF03466">
    <property type="entry name" value="LysR_substrate"/>
    <property type="match status" value="1"/>
</dbReference>
<keyword evidence="3" id="KW-0238">DNA-binding</keyword>
<evidence type="ECO:0000256" key="1">
    <source>
        <dbReference type="ARBA" id="ARBA00009437"/>
    </source>
</evidence>
<dbReference type="PANTHER" id="PTHR30537">
    <property type="entry name" value="HTH-TYPE TRANSCRIPTIONAL REGULATOR"/>
    <property type="match status" value="1"/>
</dbReference>
<dbReference type="InterPro" id="IPR000847">
    <property type="entry name" value="LysR_HTH_N"/>
</dbReference>
<dbReference type="PROSITE" id="PS50931">
    <property type="entry name" value="HTH_LYSR"/>
    <property type="match status" value="1"/>
</dbReference>
<dbReference type="Gene3D" id="3.40.190.10">
    <property type="entry name" value="Periplasmic binding protein-like II"/>
    <property type="match status" value="2"/>
</dbReference>
<dbReference type="PRINTS" id="PR00039">
    <property type="entry name" value="HTHLYSR"/>
</dbReference>
<dbReference type="RefSeq" id="WP_045986556.1">
    <property type="nucleotide sequence ID" value="NZ_CP063052.1"/>
</dbReference>
<dbReference type="PANTHER" id="PTHR30537:SF5">
    <property type="entry name" value="HTH-TYPE TRANSCRIPTIONAL ACTIVATOR TTDR-RELATED"/>
    <property type="match status" value="1"/>
</dbReference>